<dbReference type="VEuPathDB" id="FungiDB:PC110_g19397"/>
<dbReference type="EMBL" id="RCMV01001631">
    <property type="protein sequence ID" value="KAG3207819.1"/>
    <property type="molecule type" value="Genomic_DNA"/>
</dbReference>
<evidence type="ECO:0000256" key="1">
    <source>
        <dbReference type="SAM" id="Phobius"/>
    </source>
</evidence>
<keyword evidence="1" id="KW-1133">Transmembrane helix</keyword>
<accession>A0A329RKF0</accession>
<dbReference type="AlphaFoldDB" id="A0A329RKF0"/>
<comment type="caution">
    <text evidence="5">The sequence shown here is derived from an EMBL/GenBank/DDBJ whole genome shotgun (WGS) entry which is preliminary data.</text>
</comment>
<evidence type="ECO:0000313" key="5">
    <source>
        <dbReference type="EMBL" id="RAW24176.1"/>
    </source>
</evidence>
<name>A0A329RKF0_9STRA</name>
<keyword evidence="1" id="KW-0812">Transmembrane</keyword>
<keyword evidence="6" id="KW-1185">Reference proteome</keyword>
<evidence type="ECO:0000313" key="4">
    <source>
        <dbReference type="EMBL" id="KAG3207819.1"/>
    </source>
</evidence>
<feature type="transmembrane region" description="Helical" evidence="1">
    <location>
        <begin position="6"/>
        <end position="26"/>
    </location>
</feature>
<dbReference type="EMBL" id="MJFZ01000924">
    <property type="protein sequence ID" value="RAW24176.1"/>
    <property type="molecule type" value="Genomic_DNA"/>
</dbReference>
<reference evidence="5 6" key="1">
    <citation type="submission" date="2018-01" db="EMBL/GenBank/DDBJ databases">
        <title>Draft genome of the strawberry crown rot pathogen Phytophthora cactorum.</title>
        <authorList>
            <person name="Armitage A.D."/>
            <person name="Lysoe E."/>
            <person name="Nellist C.F."/>
            <person name="Harrison R.J."/>
            <person name="Brurberg M.B."/>
        </authorList>
    </citation>
    <scope>NUCLEOTIDE SEQUENCE [LARGE SCALE GENOMIC DNA]</scope>
    <source>
        <strain evidence="5 6">10300</strain>
    </source>
</reference>
<organism evidence="5 6">
    <name type="scientific">Phytophthora cactorum</name>
    <dbReference type="NCBI Taxonomy" id="29920"/>
    <lineage>
        <taxon>Eukaryota</taxon>
        <taxon>Sar</taxon>
        <taxon>Stramenopiles</taxon>
        <taxon>Oomycota</taxon>
        <taxon>Peronosporomycetes</taxon>
        <taxon>Peronosporales</taxon>
        <taxon>Peronosporaceae</taxon>
        <taxon>Phytophthora</taxon>
    </lineage>
</organism>
<gene>
    <name evidence="5" type="ORF">PC110_g19397</name>
    <name evidence="2" type="ORF">PC117_g24004</name>
    <name evidence="3" type="ORF">PC118_g21460</name>
    <name evidence="4" type="ORF">PC129_g21144</name>
</gene>
<proteinExistence type="predicted"/>
<dbReference type="Proteomes" id="UP000697107">
    <property type="component" value="Unassembled WGS sequence"/>
</dbReference>
<feature type="transmembrane region" description="Helical" evidence="1">
    <location>
        <begin position="33"/>
        <end position="57"/>
    </location>
</feature>
<protein>
    <submittedName>
        <fullName evidence="5">Uncharacterized protein</fullName>
    </submittedName>
</protein>
<dbReference type="EMBL" id="RCML01001469">
    <property type="protein sequence ID" value="KAG2962364.1"/>
    <property type="molecule type" value="Genomic_DNA"/>
</dbReference>
<evidence type="ECO:0000313" key="2">
    <source>
        <dbReference type="EMBL" id="KAG2892528.1"/>
    </source>
</evidence>
<evidence type="ECO:0000313" key="3">
    <source>
        <dbReference type="EMBL" id="KAG2962364.1"/>
    </source>
</evidence>
<evidence type="ECO:0000313" key="6">
    <source>
        <dbReference type="Proteomes" id="UP000251314"/>
    </source>
</evidence>
<reference evidence="2" key="2">
    <citation type="submission" date="2018-10" db="EMBL/GenBank/DDBJ databases">
        <title>Effector identification in a new, highly contiguous assembly of the strawberry crown rot pathogen Phytophthora cactorum.</title>
        <authorList>
            <person name="Armitage A.D."/>
            <person name="Nellist C.F."/>
            <person name="Bates H."/>
            <person name="Vickerstaff R.J."/>
            <person name="Harrison R.J."/>
        </authorList>
    </citation>
    <scope>NUCLEOTIDE SEQUENCE</scope>
    <source>
        <strain evidence="2">4040</strain>
        <strain evidence="3">P415</strain>
        <strain evidence="4">P421</strain>
    </source>
</reference>
<dbReference type="Proteomes" id="UP000251314">
    <property type="component" value="Unassembled WGS sequence"/>
</dbReference>
<dbReference type="Proteomes" id="UP000736787">
    <property type="component" value="Unassembled WGS sequence"/>
</dbReference>
<dbReference type="Proteomes" id="UP000760860">
    <property type="component" value="Unassembled WGS sequence"/>
</dbReference>
<keyword evidence="1" id="KW-0472">Membrane</keyword>
<dbReference type="EMBL" id="RCMK01001533">
    <property type="protein sequence ID" value="KAG2892528.1"/>
    <property type="molecule type" value="Genomic_DNA"/>
</dbReference>
<sequence>MLSAPWPPAVLPVPLSWALVTLFSSVSSGSPSLVWLVAGTGVGAGASSPIAPALAIVNGLKTG</sequence>